<feature type="non-terminal residue" evidence="1">
    <location>
        <position position="32"/>
    </location>
</feature>
<protein>
    <submittedName>
        <fullName evidence="1">Uncharacterized protein</fullName>
    </submittedName>
</protein>
<dbReference type="InterPro" id="IPR024562">
    <property type="entry name" value="YqhG"/>
</dbReference>
<organism evidence="1">
    <name type="scientific">marine sediment metagenome</name>
    <dbReference type="NCBI Taxonomy" id="412755"/>
    <lineage>
        <taxon>unclassified sequences</taxon>
        <taxon>metagenomes</taxon>
        <taxon>ecological metagenomes</taxon>
    </lineage>
</organism>
<reference evidence="1" key="1">
    <citation type="journal article" date="2014" name="Front. Microbiol.">
        <title>High frequency of phylogenetically diverse reductive dehalogenase-homologous genes in deep subseafloor sedimentary metagenomes.</title>
        <authorList>
            <person name="Kawai M."/>
            <person name="Futagami T."/>
            <person name="Toyoda A."/>
            <person name="Takaki Y."/>
            <person name="Nishi S."/>
            <person name="Hori S."/>
            <person name="Arai W."/>
            <person name="Tsubouchi T."/>
            <person name="Morono Y."/>
            <person name="Uchiyama I."/>
            <person name="Ito T."/>
            <person name="Fujiyama A."/>
            <person name="Inagaki F."/>
            <person name="Takami H."/>
        </authorList>
    </citation>
    <scope>NUCLEOTIDE SEQUENCE</scope>
    <source>
        <strain evidence="1">Expedition CK06-06</strain>
    </source>
</reference>
<comment type="caution">
    <text evidence="1">The sequence shown here is derived from an EMBL/GenBank/DDBJ whole genome shotgun (WGS) entry which is preliminary data.</text>
</comment>
<accession>X1VLV8</accession>
<name>X1VLV8_9ZZZZ</name>
<proteinExistence type="predicted"/>
<dbReference type="AlphaFoldDB" id="X1VLV8"/>
<dbReference type="EMBL" id="BARW01043512">
    <property type="protein sequence ID" value="GAJ20422.1"/>
    <property type="molecule type" value="Genomic_DNA"/>
</dbReference>
<sequence>FITDPEQAPSDLKGEMIHFGSPRLHQIIQSTK</sequence>
<feature type="non-terminal residue" evidence="1">
    <location>
        <position position="1"/>
    </location>
</feature>
<dbReference type="Pfam" id="PF11079">
    <property type="entry name" value="YqhG"/>
    <property type="match status" value="1"/>
</dbReference>
<gene>
    <name evidence="1" type="ORF">S12H4_63666</name>
</gene>
<evidence type="ECO:0000313" key="1">
    <source>
        <dbReference type="EMBL" id="GAJ20422.1"/>
    </source>
</evidence>